<dbReference type="EMBL" id="JAPZBT010000003">
    <property type="protein sequence ID" value="KAJ5365180.1"/>
    <property type="molecule type" value="Genomic_DNA"/>
</dbReference>
<reference evidence="1" key="1">
    <citation type="submission" date="2022-12" db="EMBL/GenBank/DDBJ databases">
        <authorList>
            <person name="Petersen C."/>
        </authorList>
    </citation>
    <scope>NUCLEOTIDE SEQUENCE</scope>
    <source>
        <strain evidence="1">IBT 3081</strain>
    </source>
</reference>
<organism evidence="1 2">
    <name type="scientific">Penicillium concentricum</name>
    <dbReference type="NCBI Taxonomy" id="293559"/>
    <lineage>
        <taxon>Eukaryota</taxon>
        <taxon>Fungi</taxon>
        <taxon>Dikarya</taxon>
        <taxon>Ascomycota</taxon>
        <taxon>Pezizomycotina</taxon>
        <taxon>Eurotiomycetes</taxon>
        <taxon>Eurotiomycetidae</taxon>
        <taxon>Eurotiales</taxon>
        <taxon>Aspergillaceae</taxon>
        <taxon>Penicillium</taxon>
    </lineage>
</organism>
<keyword evidence="2" id="KW-1185">Reference proteome</keyword>
<evidence type="ECO:0000313" key="1">
    <source>
        <dbReference type="EMBL" id="KAJ5365180.1"/>
    </source>
</evidence>
<accession>A0A9W9RRR1</accession>
<dbReference type="AlphaFoldDB" id="A0A9W9RRR1"/>
<dbReference type="GeneID" id="81464979"/>
<gene>
    <name evidence="1" type="ORF">N7517_008066</name>
</gene>
<dbReference type="RefSeq" id="XP_056576647.1">
    <property type="nucleotide sequence ID" value="XM_056725796.1"/>
</dbReference>
<dbReference type="OrthoDB" id="4349324at2759"/>
<name>A0A9W9RRR1_9EURO</name>
<dbReference type="Proteomes" id="UP001147752">
    <property type="component" value="Unassembled WGS sequence"/>
</dbReference>
<sequence>MVSRAIPQRELPPFPALGGPRQLYSLDGASLDHLSLLSHGRTFSSAREHGRHCSGPLHFGNDRSHKEYFAPFAPHSCHCEVAGIHRLIRLPPRETLIFPTWRHATWLARCPRLPNLAAPKWSPGHWELPISAQFKPLTAIFPIWGTAYSPCFISGAGL</sequence>
<evidence type="ECO:0000313" key="2">
    <source>
        <dbReference type="Proteomes" id="UP001147752"/>
    </source>
</evidence>
<proteinExistence type="predicted"/>
<reference evidence="1" key="2">
    <citation type="journal article" date="2023" name="IMA Fungus">
        <title>Comparative genomic study of the Penicillium genus elucidates a diverse pangenome and 15 lateral gene transfer events.</title>
        <authorList>
            <person name="Petersen C."/>
            <person name="Sorensen T."/>
            <person name="Nielsen M.R."/>
            <person name="Sondergaard T.E."/>
            <person name="Sorensen J.L."/>
            <person name="Fitzpatrick D.A."/>
            <person name="Frisvad J.C."/>
            <person name="Nielsen K.L."/>
        </authorList>
    </citation>
    <scope>NUCLEOTIDE SEQUENCE</scope>
    <source>
        <strain evidence="1">IBT 3081</strain>
    </source>
</reference>
<protein>
    <submittedName>
        <fullName evidence="1">Uncharacterized protein</fullName>
    </submittedName>
</protein>
<comment type="caution">
    <text evidence="1">The sequence shown here is derived from an EMBL/GenBank/DDBJ whole genome shotgun (WGS) entry which is preliminary data.</text>
</comment>